<name>A0ABV7K6T0_9HYPH</name>
<gene>
    <name evidence="1" type="ORF">ACFOHJ_00545</name>
</gene>
<keyword evidence="2" id="KW-1185">Reference proteome</keyword>
<evidence type="ECO:0000313" key="1">
    <source>
        <dbReference type="EMBL" id="MFC3204701.1"/>
    </source>
</evidence>
<proteinExistence type="predicted"/>
<sequence length="131" mass="14593">MARQTLVRKLMDIELATRGMLRSFGLKMGVVSKRNFEARVLELAGDRAMLMRALNPMLTSRRALAVEYNNLQKVAMDFARDDEVCRRLMTAPGVGPIVALTYHRRALAVPAVQIGRRASGADAARLPVWRG</sequence>
<accession>A0ABV7K6T0</accession>
<organism evidence="1 2">
    <name type="scientific">Aquamicrobium soli</name>
    <dbReference type="NCBI Taxonomy" id="1811518"/>
    <lineage>
        <taxon>Bacteria</taxon>
        <taxon>Pseudomonadati</taxon>
        <taxon>Pseudomonadota</taxon>
        <taxon>Alphaproteobacteria</taxon>
        <taxon>Hyphomicrobiales</taxon>
        <taxon>Phyllobacteriaceae</taxon>
        <taxon>Aquamicrobium</taxon>
    </lineage>
</organism>
<comment type="caution">
    <text evidence="1">The sequence shown here is derived from an EMBL/GenBank/DDBJ whole genome shotgun (WGS) entry which is preliminary data.</text>
</comment>
<dbReference type="Proteomes" id="UP001595583">
    <property type="component" value="Unassembled WGS sequence"/>
</dbReference>
<reference evidence="2" key="1">
    <citation type="journal article" date="2019" name="Int. J. Syst. Evol. Microbiol.">
        <title>The Global Catalogue of Microorganisms (GCM) 10K type strain sequencing project: providing services to taxonomists for standard genome sequencing and annotation.</title>
        <authorList>
            <consortium name="The Broad Institute Genomics Platform"/>
            <consortium name="The Broad Institute Genome Sequencing Center for Infectious Disease"/>
            <person name="Wu L."/>
            <person name="Ma J."/>
        </authorList>
    </citation>
    <scope>NUCLEOTIDE SEQUENCE [LARGE SCALE GENOMIC DNA]</scope>
    <source>
        <strain evidence="2">KCTC 52165</strain>
    </source>
</reference>
<evidence type="ECO:0000313" key="2">
    <source>
        <dbReference type="Proteomes" id="UP001595583"/>
    </source>
</evidence>
<protein>
    <recommendedName>
        <fullName evidence="3">Transposase IS116/IS110/IS902 family protein</fullName>
    </recommendedName>
</protein>
<dbReference type="RefSeq" id="WP_378218087.1">
    <property type="nucleotide sequence ID" value="NZ_JBHRTK010000001.1"/>
</dbReference>
<dbReference type="EMBL" id="JBHRTK010000001">
    <property type="protein sequence ID" value="MFC3204701.1"/>
    <property type="molecule type" value="Genomic_DNA"/>
</dbReference>
<evidence type="ECO:0008006" key="3">
    <source>
        <dbReference type="Google" id="ProtNLM"/>
    </source>
</evidence>